<name>A0AA47INY1_ACTNA</name>
<evidence type="ECO:0000313" key="6">
    <source>
        <dbReference type="EMBL" id="WAL42350.1"/>
    </source>
</evidence>
<evidence type="ECO:0000256" key="1">
    <source>
        <dbReference type="ARBA" id="ARBA00022763"/>
    </source>
</evidence>
<dbReference type="RefSeq" id="WP_179078478.1">
    <property type="nucleotide sequence ID" value="NZ_CP113787.1"/>
</dbReference>
<evidence type="ECO:0000256" key="4">
    <source>
        <dbReference type="SAM" id="MobiDB-lite"/>
    </source>
</evidence>
<dbReference type="SUPFAM" id="SSF52980">
    <property type="entry name" value="Restriction endonuclease-like"/>
    <property type="match status" value="1"/>
</dbReference>
<feature type="region of interest" description="Disordered" evidence="4">
    <location>
        <begin position="41"/>
        <end position="71"/>
    </location>
</feature>
<evidence type="ECO:0000256" key="2">
    <source>
        <dbReference type="ARBA" id="ARBA00022806"/>
    </source>
</evidence>
<dbReference type="Gene3D" id="3.90.320.10">
    <property type="match status" value="1"/>
</dbReference>
<sequence>MGASLAPSGAARRIGSEATACSRTDRGARCGAAAFMSDVLSPPRGSVTPMSTEPRTATTSSANRRRAALSPSRAKDFMQCPLMFRLRTVDRLPEPGSLATHKGTVVHGVLERLYDLPPSDRRPEAALDLLPSQWASHREKNPEVMGLFEGSGQVETWLEEARGLIRTYFTLENPQRLEPAERELFVQTETGDGLLLRGFVDRLDVAPDGAMRVVDYKTGRSPGTRFMEEALFQMRFYALVLWRLRGQAPARLQLVYLKDGRVLTHDPRLAELERTETRLAHLWDEVEDCARSGEFRPRRSRLCDWCAFQAQCPLFGGTTPHIPDDGITRLLSARRTAA</sequence>
<protein>
    <submittedName>
        <fullName evidence="6">PD-(D/E)XK nuclease family protein</fullName>
    </submittedName>
</protein>
<dbReference type="EMBL" id="CP113787">
    <property type="protein sequence ID" value="WAL42350.1"/>
    <property type="molecule type" value="Genomic_DNA"/>
</dbReference>
<gene>
    <name evidence="6" type="ORF">OFA60_09845</name>
</gene>
<organism evidence="6 7">
    <name type="scientific">Actinomyces naeslundii</name>
    <dbReference type="NCBI Taxonomy" id="1655"/>
    <lineage>
        <taxon>Bacteria</taxon>
        <taxon>Bacillati</taxon>
        <taxon>Actinomycetota</taxon>
        <taxon>Actinomycetes</taxon>
        <taxon>Actinomycetales</taxon>
        <taxon>Actinomycetaceae</taxon>
        <taxon>Actinomyces</taxon>
    </lineage>
</organism>
<dbReference type="GO" id="GO:0004386">
    <property type="term" value="F:helicase activity"/>
    <property type="evidence" value="ECO:0007669"/>
    <property type="project" value="UniProtKB-KW"/>
</dbReference>
<keyword evidence="2" id="KW-0547">Nucleotide-binding</keyword>
<evidence type="ECO:0000256" key="3">
    <source>
        <dbReference type="ARBA" id="ARBA00023204"/>
    </source>
</evidence>
<keyword evidence="1" id="KW-0227">DNA damage</keyword>
<feature type="domain" description="PD-(D/E)XK endonuclease-like" evidence="5">
    <location>
        <begin position="69"/>
        <end position="313"/>
    </location>
</feature>
<keyword evidence="2" id="KW-0378">Hydrolase</keyword>
<dbReference type="InterPro" id="IPR011604">
    <property type="entry name" value="PDDEXK-like_dom_sf"/>
</dbReference>
<dbReference type="Proteomes" id="UP001163127">
    <property type="component" value="Chromosome"/>
</dbReference>
<evidence type="ECO:0000259" key="5">
    <source>
        <dbReference type="Pfam" id="PF12705"/>
    </source>
</evidence>
<accession>A0AA47INY1</accession>
<dbReference type="InterPro" id="IPR038726">
    <property type="entry name" value="PDDEXK_AddAB-type"/>
</dbReference>
<keyword evidence="2" id="KW-0067">ATP-binding</keyword>
<keyword evidence="3" id="KW-0234">DNA repair</keyword>
<proteinExistence type="predicted"/>
<feature type="compositionally biased region" description="Low complexity" evidence="4">
    <location>
        <begin position="55"/>
        <end position="71"/>
    </location>
</feature>
<reference evidence="6" key="1">
    <citation type="submission" date="2022-11" db="EMBL/GenBank/DDBJ databases">
        <title>Dental biofilm bacteria. Genome sequencing and assembly.</title>
        <authorList>
            <person name="Robertsson C."/>
        </authorList>
    </citation>
    <scope>NUCLEOTIDE SEQUENCE</scope>
    <source>
        <strain evidence="6">CW</strain>
    </source>
</reference>
<dbReference type="InterPro" id="IPR011335">
    <property type="entry name" value="Restrct_endonuc-II-like"/>
</dbReference>
<keyword evidence="2" id="KW-0347">Helicase</keyword>
<dbReference type="GO" id="GO:0006281">
    <property type="term" value="P:DNA repair"/>
    <property type="evidence" value="ECO:0007669"/>
    <property type="project" value="UniProtKB-KW"/>
</dbReference>
<evidence type="ECO:0000313" key="7">
    <source>
        <dbReference type="Proteomes" id="UP001163127"/>
    </source>
</evidence>
<dbReference type="Pfam" id="PF12705">
    <property type="entry name" value="PDDEXK_1"/>
    <property type="match status" value="1"/>
</dbReference>
<dbReference type="AlphaFoldDB" id="A0AA47INY1"/>